<dbReference type="AlphaFoldDB" id="A0A0E9VX61"/>
<proteinExistence type="predicted"/>
<dbReference type="EMBL" id="GBXM01026744">
    <property type="protein sequence ID" value="JAH81833.1"/>
    <property type="molecule type" value="Transcribed_RNA"/>
</dbReference>
<reference evidence="1" key="2">
    <citation type="journal article" date="2015" name="Fish Shellfish Immunol.">
        <title>Early steps in the European eel (Anguilla anguilla)-Vibrio vulnificus interaction in the gills: Role of the RtxA13 toxin.</title>
        <authorList>
            <person name="Callol A."/>
            <person name="Pajuelo D."/>
            <person name="Ebbesson L."/>
            <person name="Teles M."/>
            <person name="MacKenzie S."/>
            <person name="Amaro C."/>
        </authorList>
    </citation>
    <scope>NUCLEOTIDE SEQUENCE</scope>
</reference>
<protein>
    <submittedName>
        <fullName evidence="1">Uncharacterized protein</fullName>
    </submittedName>
</protein>
<accession>A0A0E9VX61</accession>
<organism evidence="1">
    <name type="scientific">Anguilla anguilla</name>
    <name type="common">European freshwater eel</name>
    <name type="synonym">Muraena anguilla</name>
    <dbReference type="NCBI Taxonomy" id="7936"/>
    <lineage>
        <taxon>Eukaryota</taxon>
        <taxon>Metazoa</taxon>
        <taxon>Chordata</taxon>
        <taxon>Craniata</taxon>
        <taxon>Vertebrata</taxon>
        <taxon>Euteleostomi</taxon>
        <taxon>Actinopterygii</taxon>
        <taxon>Neopterygii</taxon>
        <taxon>Teleostei</taxon>
        <taxon>Anguilliformes</taxon>
        <taxon>Anguillidae</taxon>
        <taxon>Anguilla</taxon>
    </lineage>
</organism>
<evidence type="ECO:0000313" key="1">
    <source>
        <dbReference type="EMBL" id="JAH81833.1"/>
    </source>
</evidence>
<reference evidence="1" key="1">
    <citation type="submission" date="2014-11" db="EMBL/GenBank/DDBJ databases">
        <authorList>
            <person name="Amaro Gonzalez C."/>
        </authorList>
    </citation>
    <scope>NUCLEOTIDE SEQUENCE</scope>
</reference>
<sequence length="38" mass="4482">MLATLLTRRQTECIMLVEIQTPLKLSTICVAIRYRNWC</sequence>
<name>A0A0E9VX61_ANGAN</name>
<dbReference type="EMBL" id="GBXM01089869">
    <property type="protein sequence ID" value="JAH18708.1"/>
    <property type="molecule type" value="Transcribed_RNA"/>
</dbReference>